<gene>
    <name evidence="2" type="primary">hemG_2</name>
    <name evidence="2" type="ORF">GCM10009849_18190</name>
</gene>
<sequence length="178" mass="18721">MTQILVAYGTTEGHTGTIAAFVADVLREQGHEVTVADVEALETIPDTCAAVILAGSVHVGKHDAQVVDFAAANLEALTSRASAFVSVSLALVGDTAEAQKYVQDFETASGWSPEQVSLVAGALLYTQYGFAKRQLMRGIAASKRGALSTDTGQDHVYTDWDAVRRFAEDFAAQVAAAA</sequence>
<proteinExistence type="predicted"/>
<evidence type="ECO:0000259" key="1">
    <source>
        <dbReference type="PROSITE" id="PS50902"/>
    </source>
</evidence>
<dbReference type="Proteomes" id="UP001500432">
    <property type="component" value="Unassembled WGS sequence"/>
</dbReference>
<dbReference type="Pfam" id="PF12724">
    <property type="entry name" value="Flavodoxin_5"/>
    <property type="match status" value="1"/>
</dbReference>
<organism evidence="2 3">
    <name type="scientific">Sinomonas flava</name>
    <dbReference type="NCBI Taxonomy" id="496857"/>
    <lineage>
        <taxon>Bacteria</taxon>
        <taxon>Bacillati</taxon>
        <taxon>Actinomycetota</taxon>
        <taxon>Actinomycetes</taxon>
        <taxon>Micrococcales</taxon>
        <taxon>Micrococcaceae</taxon>
        <taxon>Sinomonas</taxon>
    </lineage>
</organism>
<dbReference type="Gene3D" id="3.40.50.360">
    <property type="match status" value="1"/>
</dbReference>
<dbReference type="InterPro" id="IPR026816">
    <property type="entry name" value="Flavodoxin_dom"/>
</dbReference>
<dbReference type="PANTHER" id="PTHR38030">
    <property type="entry name" value="PROTOPORPHYRINOGEN IX DEHYDROGENASE [MENAQUINONE]"/>
    <property type="match status" value="1"/>
</dbReference>
<name>A0ABP5NJY5_9MICC</name>
<reference evidence="3" key="1">
    <citation type="journal article" date="2019" name="Int. J. Syst. Evol. Microbiol.">
        <title>The Global Catalogue of Microorganisms (GCM) 10K type strain sequencing project: providing services to taxonomists for standard genome sequencing and annotation.</title>
        <authorList>
            <consortium name="The Broad Institute Genomics Platform"/>
            <consortium name="The Broad Institute Genome Sequencing Center for Infectious Disease"/>
            <person name="Wu L."/>
            <person name="Ma J."/>
        </authorList>
    </citation>
    <scope>NUCLEOTIDE SEQUENCE [LARGE SCALE GENOMIC DNA]</scope>
    <source>
        <strain evidence="3">JCM 16034</strain>
    </source>
</reference>
<evidence type="ECO:0000313" key="2">
    <source>
        <dbReference type="EMBL" id="GAA2199905.1"/>
    </source>
</evidence>
<comment type="caution">
    <text evidence="2">The sequence shown here is derived from an EMBL/GenBank/DDBJ whole genome shotgun (WGS) entry which is preliminary data.</text>
</comment>
<dbReference type="InterPro" id="IPR008254">
    <property type="entry name" value="Flavodoxin/NO_synth"/>
</dbReference>
<keyword evidence="3" id="KW-1185">Reference proteome</keyword>
<evidence type="ECO:0000313" key="3">
    <source>
        <dbReference type="Proteomes" id="UP001500432"/>
    </source>
</evidence>
<dbReference type="PANTHER" id="PTHR38030:SF2">
    <property type="entry name" value="PROTOPORPHYRINOGEN IX DEHYDROGENASE [QUINONE]"/>
    <property type="match status" value="1"/>
</dbReference>
<dbReference type="InterPro" id="IPR029039">
    <property type="entry name" value="Flavoprotein-like_sf"/>
</dbReference>
<accession>A0ABP5NJY5</accession>
<feature type="domain" description="Flavodoxin-like" evidence="1">
    <location>
        <begin position="4"/>
        <end position="171"/>
    </location>
</feature>
<dbReference type="RefSeq" id="WP_344299381.1">
    <property type="nucleotide sequence ID" value="NZ_BAAAQW010000005.1"/>
</dbReference>
<dbReference type="EMBL" id="BAAAQW010000005">
    <property type="protein sequence ID" value="GAA2199905.1"/>
    <property type="molecule type" value="Genomic_DNA"/>
</dbReference>
<dbReference type="PROSITE" id="PS50902">
    <property type="entry name" value="FLAVODOXIN_LIKE"/>
    <property type="match status" value="1"/>
</dbReference>
<protein>
    <submittedName>
        <fullName evidence="2">Menaquinone-dependent protoporphyrinogen IX dehydrogenase</fullName>
    </submittedName>
</protein>
<dbReference type="SUPFAM" id="SSF52218">
    <property type="entry name" value="Flavoproteins"/>
    <property type="match status" value="1"/>
</dbReference>
<dbReference type="InterPro" id="IPR052200">
    <property type="entry name" value="Protoporphyrinogen_IX_DH"/>
</dbReference>